<evidence type="ECO:0000313" key="5">
    <source>
        <dbReference type="EMBL" id="RIH93284.1"/>
    </source>
</evidence>
<dbReference type="Proteomes" id="UP000266178">
    <property type="component" value="Unassembled WGS sequence"/>
</dbReference>
<dbReference type="InterPro" id="IPR008995">
    <property type="entry name" value="Mo/tungstate-bd_C_term_dom"/>
</dbReference>
<dbReference type="GO" id="GO:0008643">
    <property type="term" value="P:carbohydrate transport"/>
    <property type="evidence" value="ECO:0007669"/>
    <property type="project" value="InterPro"/>
</dbReference>
<dbReference type="InterPro" id="IPR015855">
    <property type="entry name" value="ABC_transpr_MalK-like"/>
</dbReference>
<keyword evidence="2" id="KW-0547">Nucleotide-binding</keyword>
<dbReference type="GO" id="GO:0016887">
    <property type="term" value="F:ATP hydrolysis activity"/>
    <property type="evidence" value="ECO:0007669"/>
    <property type="project" value="InterPro"/>
</dbReference>
<dbReference type="PROSITE" id="PS00211">
    <property type="entry name" value="ABC_TRANSPORTER_1"/>
    <property type="match status" value="1"/>
</dbReference>
<dbReference type="Gene3D" id="2.40.50.100">
    <property type="match status" value="1"/>
</dbReference>
<dbReference type="InterPro" id="IPR012340">
    <property type="entry name" value="NA-bd_OB-fold"/>
</dbReference>
<evidence type="ECO:0000256" key="1">
    <source>
        <dbReference type="ARBA" id="ARBA00022448"/>
    </source>
</evidence>
<evidence type="ECO:0000256" key="3">
    <source>
        <dbReference type="ARBA" id="ARBA00022840"/>
    </source>
</evidence>
<organism evidence="5 6">
    <name type="scientific">Meiothermus granaticius NBRC 107808</name>
    <dbReference type="NCBI Taxonomy" id="1227551"/>
    <lineage>
        <taxon>Bacteria</taxon>
        <taxon>Thermotogati</taxon>
        <taxon>Deinococcota</taxon>
        <taxon>Deinococci</taxon>
        <taxon>Thermales</taxon>
        <taxon>Thermaceae</taxon>
        <taxon>Meiothermus</taxon>
    </lineage>
</organism>
<dbReference type="PROSITE" id="PS50893">
    <property type="entry name" value="ABC_TRANSPORTER_2"/>
    <property type="match status" value="1"/>
</dbReference>
<keyword evidence="5" id="KW-0378">Hydrolase</keyword>
<accession>A0A399F9G3</accession>
<dbReference type="InterPro" id="IPR040582">
    <property type="entry name" value="OB_MalK-like"/>
</dbReference>
<reference evidence="5 6" key="1">
    <citation type="submission" date="2018-08" db="EMBL/GenBank/DDBJ databases">
        <title>Meiothermus granaticius genome AF-68 sequencing project.</title>
        <authorList>
            <person name="Da Costa M.S."/>
            <person name="Albuquerque L."/>
            <person name="Raposo P."/>
            <person name="Froufe H.J.C."/>
            <person name="Barroso C.S."/>
            <person name="Egas C."/>
        </authorList>
    </citation>
    <scope>NUCLEOTIDE SEQUENCE [LARGE SCALE GENOMIC DNA]</scope>
    <source>
        <strain evidence="5 6">AF-68</strain>
    </source>
</reference>
<gene>
    <name evidence="5" type="primary">ugpC</name>
    <name evidence="5" type="ORF">Mgrana_00727</name>
</gene>
<dbReference type="SUPFAM" id="SSF52540">
    <property type="entry name" value="P-loop containing nucleoside triphosphate hydrolases"/>
    <property type="match status" value="1"/>
</dbReference>
<dbReference type="InterPro" id="IPR003593">
    <property type="entry name" value="AAA+_ATPase"/>
</dbReference>
<dbReference type="GO" id="GO:0055052">
    <property type="term" value="C:ATP-binding cassette (ABC) transporter complex, substrate-binding subunit-containing"/>
    <property type="evidence" value="ECO:0007669"/>
    <property type="project" value="TreeGrafter"/>
</dbReference>
<keyword evidence="1" id="KW-0813">Transport</keyword>
<dbReference type="Gene3D" id="2.40.50.140">
    <property type="entry name" value="Nucleic acid-binding proteins"/>
    <property type="match status" value="1"/>
</dbReference>
<protein>
    <submittedName>
        <fullName evidence="5">sn-glycerol-3-phosphate import ATP-binding protein UgpC</fullName>
        <ecNumber evidence="5">3.6.3.20</ecNumber>
    </submittedName>
</protein>
<evidence type="ECO:0000256" key="2">
    <source>
        <dbReference type="ARBA" id="ARBA00022741"/>
    </source>
</evidence>
<dbReference type="InterPro" id="IPR005116">
    <property type="entry name" value="Transp-assoc_OB_typ1"/>
</dbReference>
<name>A0A399F9G3_9DEIN</name>
<dbReference type="PANTHER" id="PTHR43875">
    <property type="entry name" value="MALTODEXTRIN IMPORT ATP-BINDING PROTEIN MSMX"/>
    <property type="match status" value="1"/>
</dbReference>
<dbReference type="NCBIfam" id="NF008653">
    <property type="entry name" value="PRK11650.1"/>
    <property type="match status" value="1"/>
</dbReference>
<evidence type="ECO:0000313" key="6">
    <source>
        <dbReference type="Proteomes" id="UP000266178"/>
    </source>
</evidence>
<dbReference type="Pfam" id="PF00005">
    <property type="entry name" value="ABC_tran"/>
    <property type="match status" value="1"/>
</dbReference>
<dbReference type="Pfam" id="PF03459">
    <property type="entry name" value="TOBE"/>
    <property type="match status" value="1"/>
</dbReference>
<keyword evidence="6" id="KW-1185">Reference proteome</keyword>
<dbReference type="PANTHER" id="PTHR43875:SF1">
    <property type="entry name" value="OSMOPROTECTIVE COMPOUNDS UPTAKE ATP-BINDING PROTEIN GGTA"/>
    <property type="match status" value="1"/>
</dbReference>
<dbReference type="EC" id="3.6.3.20" evidence="5"/>
<dbReference type="EMBL" id="QWLB01000007">
    <property type="protein sequence ID" value="RIH93284.1"/>
    <property type="molecule type" value="Genomic_DNA"/>
</dbReference>
<feature type="domain" description="ABC transporter" evidence="4">
    <location>
        <begin position="23"/>
        <end position="254"/>
    </location>
</feature>
<dbReference type="Pfam" id="PF17912">
    <property type="entry name" value="OB_MalK"/>
    <property type="match status" value="1"/>
</dbReference>
<dbReference type="SUPFAM" id="SSF50331">
    <property type="entry name" value="MOP-like"/>
    <property type="match status" value="1"/>
</dbReference>
<dbReference type="InterPro" id="IPR027417">
    <property type="entry name" value="P-loop_NTPase"/>
</dbReference>
<dbReference type="SMART" id="SM00382">
    <property type="entry name" value="AAA"/>
    <property type="match status" value="1"/>
</dbReference>
<sequence>MGLPQDSQRGKRVLPKEGQMAKIKLEHVYKRYGGKVTAVKDFNLETEDGEFVVFVGPSGCGKTTTLRMIAGLEDITEGQLFIGDRLVNDVPPKDRDIAMVFQNYALYPHMNVYENMAFGLRLRKVHKDEIDRRVKEAARIIKIDHLLQRKPRELSGGQRQRVAMGRAIVREPKVFLFDEPLSNLDAKLRVEMRAEISKLQRRLGVTTVYVTHDQVEAMTLGTRIVVMKDGEVLQVDSPLNLYDFPETKFVAGFIGSPSMNFIRSRVVTEGEHVYFTGEGFKVRANPTLATNLRAYNGKEVWMGIRPEHLGHKGWTPIPEDNNVVRGKVEVVEPLGADTEIHVDVMGGMVTAKVDGHAMVLPGDSVELLVDTSKLHAFDVDSEKAIGHATLPTSREKAKV</sequence>
<keyword evidence="3 5" id="KW-0067">ATP-binding</keyword>
<comment type="caution">
    <text evidence="5">The sequence shown here is derived from an EMBL/GenBank/DDBJ whole genome shotgun (WGS) entry which is preliminary data.</text>
</comment>
<dbReference type="CDD" id="cd03301">
    <property type="entry name" value="ABC_MalK_N"/>
    <property type="match status" value="1"/>
</dbReference>
<dbReference type="GO" id="GO:0140359">
    <property type="term" value="F:ABC-type transporter activity"/>
    <property type="evidence" value="ECO:0007669"/>
    <property type="project" value="InterPro"/>
</dbReference>
<dbReference type="GO" id="GO:0005524">
    <property type="term" value="F:ATP binding"/>
    <property type="evidence" value="ECO:0007669"/>
    <property type="project" value="UniProtKB-KW"/>
</dbReference>
<dbReference type="InterPro" id="IPR017871">
    <property type="entry name" value="ABC_transporter-like_CS"/>
</dbReference>
<dbReference type="InterPro" id="IPR047641">
    <property type="entry name" value="ABC_transpr_MalK/UgpC-like"/>
</dbReference>
<dbReference type="FunFam" id="3.40.50.300:FF:000042">
    <property type="entry name" value="Maltose/maltodextrin ABC transporter, ATP-binding protein"/>
    <property type="match status" value="1"/>
</dbReference>
<dbReference type="Gene3D" id="3.40.50.300">
    <property type="entry name" value="P-loop containing nucleotide triphosphate hydrolases"/>
    <property type="match status" value="1"/>
</dbReference>
<dbReference type="AlphaFoldDB" id="A0A399F9G3"/>
<proteinExistence type="predicted"/>
<evidence type="ECO:0000259" key="4">
    <source>
        <dbReference type="PROSITE" id="PS50893"/>
    </source>
</evidence>
<dbReference type="InterPro" id="IPR003439">
    <property type="entry name" value="ABC_transporter-like_ATP-bd"/>
</dbReference>